<dbReference type="InParanoid" id="A0A1Y2GD32"/>
<organism evidence="4 5">
    <name type="scientific">Lobosporangium transversale</name>
    <dbReference type="NCBI Taxonomy" id="64571"/>
    <lineage>
        <taxon>Eukaryota</taxon>
        <taxon>Fungi</taxon>
        <taxon>Fungi incertae sedis</taxon>
        <taxon>Mucoromycota</taxon>
        <taxon>Mortierellomycotina</taxon>
        <taxon>Mortierellomycetes</taxon>
        <taxon>Mortierellales</taxon>
        <taxon>Mortierellaceae</taxon>
        <taxon>Lobosporangium</taxon>
    </lineage>
</organism>
<dbReference type="Pfam" id="PF02441">
    <property type="entry name" value="Flavoprotein"/>
    <property type="match status" value="1"/>
</dbReference>
<accession>A0A1Y2GD32</accession>
<gene>
    <name evidence="4" type="ORF">BCR41DRAFT_360096</name>
</gene>
<keyword evidence="5" id="KW-1185">Reference proteome</keyword>
<name>A0A1Y2GD32_9FUNG</name>
<evidence type="ECO:0000259" key="3">
    <source>
        <dbReference type="Pfam" id="PF02441"/>
    </source>
</evidence>
<evidence type="ECO:0000313" key="5">
    <source>
        <dbReference type="Proteomes" id="UP000193648"/>
    </source>
</evidence>
<dbReference type="Proteomes" id="UP000193648">
    <property type="component" value="Unassembled WGS sequence"/>
</dbReference>
<dbReference type="RefSeq" id="XP_021878004.1">
    <property type="nucleotide sequence ID" value="XM_022025304.1"/>
</dbReference>
<dbReference type="PANTHER" id="PTHR14359:SF6">
    <property type="entry name" value="PHOSPHOPANTOTHENOYLCYSTEINE DECARBOXYLASE"/>
    <property type="match status" value="1"/>
</dbReference>
<sequence>MDTTIVSDGLLPIVTKAQRPKKHVLIGATGSVASVKIPIIVKTLLEEMGDLIEVKVVATTFALHFFDPKQVPAEVLTDQNEWSTWNKLSDPVLHIELRNWADMFIICPLDANTLAKIAQGLCDNLITCILRAWDEKRLVIVCPAMNTNMWNHKLTDIHLTTLKDVLGYSVIPPISKLLACGDLGIGAMAEYRTIVDEIERRVKSLDRQE</sequence>
<feature type="domain" description="Flavoprotein" evidence="3">
    <location>
        <begin position="22"/>
        <end position="200"/>
    </location>
</feature>
<dbReference type="GO" id="GO:0015937">
    <property type="term" value="P:coenzyme A biosynthetic process"/>
    <property type="evidence" value="ECO:0007669"/>
    <property type="project" value="UniProtKB-KW"/>
</dbReference>
<dbReference type="SUPFAM" id="SSF52507">
    <property type="entry name" value="Homo-oligomeric flavin-containing Cys decarboxylases, HFCD"/>
    <property type="match status" value="1"/>
</dbReference>
<comment type="similarity">
    <text evidence="2">Belongs to the HFCD (homooligomeric flavin containing Cys decarboxylase) superfamily.</text>
</comment>
<dbReference type="Gene3D" id="3.40.50.1950">
    <property type="entry name" value="Flavin prenyltransferase-like"/>
    <property type="match status" value="1"/>
</dbReference>
<dbReference type="GO" id="GO:0010181">
    <property type="term" value="F:FMN binding"/>
    <property type="evidence" value="ECO:0007669"/>
    <property type="project" value="TreeGrafter"/>
</dbReference>
<keyword evidence="1" id="KW-0173">Coenzyme A biosynthesis</keyword>
<evidence type="ECO:0000313" key="4">
    <source>
        <dbReference type="EMBL" id="ORZ07497.1"/>
    </source>
</evidence>
<dbReference type="InterPro" id="IPR036551">
    <property type="entry name" value="Flavin_trans-like"/>
</dbReference>
<proteinExistence type="inferred from homology"/>
<dbReference type="GeneID" id="33567148"/>
<comment type="caution">
    <text evidence="4">The sequence shown here is derived from an EMBL/GenBank/DDBJ whole genome shotgun (WGS) entry which is preliminary data.</text>
</comment>
<reference evidence="4 5" key="1">
    <citation type="submission" date="2016-07" db="EMBL/GenBank/DDBJ databases">
        <title>Pervasive Adenine N6-methylation of Active Genes in Fungi.</title>
        <authorList>
            <consortium name="DOE Joint Genome Institute"/>
            <person name="Mondo S.J."/>
            <person name="Dannebaum R.O."/>
            <person name="Kuo R.C."/>
            <person name="Labutti K."/>
            <person name="Haridas S."/>
            <person name="Kuo A."/>
            <person name="Salamov A."/>
            <person name="Ahrendt S.R."/>
            <person name="Lipzen A."/>
            <person name="Sullivan W."/>
            <person name="Andreopoulos W.B."/>
            <person name="Clum A."/>
            <person name="Lindquist E."/>
            <person name="Daum C."/>
            <person name="Ramamoorthy G.K."/>
            <person name="Gryganskyi A."/>
            <person name="Culley D."/>
            <person name="Magnuson J.K."/>
            <person name="James T.Y."/>
            <person name="O'Malley M.A."/>
            <person name="Stajich J.E."/>
            <person name="Spatafora J.W."/>
            <person name="Visel A."/>
            <person name="Grigoriev I.V."/>
        </authorList>
    </citation>
    <scope>NUCLEOTIDE SEQUENCE [LARGE SCALE GENOMIC DNA]</scope>
    <source>
        <strain evidence="4 5">NRRL 3116</strain>
    </source>
</reference>
<protein>
    <submittedName>
        <fullName evidence="4">Flavo protein</fullName>
    </submittedName>
</protein>
<dbReference type="AlphaFoldDB" id="A0A1Y2GD32"/>
<dbReference type="GO" id="GO:0071513">
    <property type="term" value="C:phosphopantothenoylcysteine decarboxylase complex"/>
    <property type="evidence" value="ECO:0007669"/>
    <property type="project" value="TreeGrafter"/>
</dbReference>
<evidence type="ECO:0000256" key="1">
    <source>
        <dbReference type="ARBA" id="ARBA00022993"/>
    </source>
</evidence>
<evidence type="ECO:0000256" key="2">
    <source>
        <dbReference type="ARBA" id="ARBA00038350"/>
    </source>
</evidence>
<dbReference type="EMBL" id="MCFF01000041">
    <property type="protein sequence ID" value="ORZ07497.1"/>
    <property type="molecule type" value="Genomic_DNA"/>
</dbReference>
<dbReference type="InterPro" id="IPR003382">
    <property type="entry name" value="Flavoprotein"/>
</dbReference>
<dbReference type="GO" id="GO:0004633">
    <property type="term" value="F:phosphopantothenoylcysteine decarboxylase activity"/>
    <property type="evidence" value="ECO:0007669"/>
    <property type="project" value="TreeGrafter"/>
</dbReference>
<dbReference type="PANTHER" id="PTHR14359">
    <property type="entry name" value="HOMO-OLIGOMERIC FLAVIN CONTAINING CYS DECARBOXYLASE FAMILY"/>
    <property type="match status" value="1"/>
</dbReference>
<dbReference type="OrthoDB" id="1532798at2759"/>
<dbReference type="STRING" id="64571.A0A1Y2GD32"/>